<dbReference type="STRING" id="1612149.SAMN05216324_10396"/>
<proteinExistence type="predicted"/>
<keyword evidence="2" id="KW-1185">Reference proteome</keyword>
<dbReference type="AlphaFoldDB" id="A0A1K2IHZ6"/>
<accession>A0A1K2IHZ6</accession>
<evidence type="ECO:0000313" key="2">
    <source>
        <dbReference type="Proteomes" id="UP000182034"/>
    </source>
</evidence>
<dbReference type="RefSeq" id="WP_072407934.1">
    <property type="nucleotide sequence ID" value="NZ_FPKW01000003.1"/>
</dbReference>
<dbReference type="OrthoDB" id="1260832at2"/>
<sequence>MESNNFTQICIAEIIGVSFPAQTTFSFNELTITNNLSYLNDNFKISEELFTSIFGALDYNVLKKRTLLIANIEANENHNYIQNFLIDILNTLWRIKDNNIYINQFYYFPVAEPFVYFRGKLNFNLYTSSGNIEDIHFNENDFISIDSLFTQRSNFLSKDIVKKDYPKENIEGIDVYVGQKLNNHNDLSRFARSNMFLNEARKQSTLPLKITNYISFFECLFSTTSVEISHQVSERISFFLNRYDQNIKKIEIYKIIKSCYAIRSKYIHGDKLENKHKELINLQSFSNQIDKLARLTYNNILDNNLVIFNDEKGIDSYLQDLVFGS</sequence>
<dbReference type="EMBL" id="FPKW01000003">
    <property type="protein sequence ID" value="SFZ92060.1"/>
    <property type="molecule type" value="Genomic_DNA"/>
</dbReference>
<protein>
    <submittedName>
        <fullName evidence="1">Uncharacterized protein</fullName>
    </submittedName>
</protein>
<organism evidence="1 2">
    <name type="scientific">Chryseobacterium limigenitum</name>
    <dbReference type="NCBI Taxonomy" id="1612149"/>
    <lineage>
        <taxon>Bacteria</taxon>
        <taxon>Pseudomonadati</taxon>
        <taxon>Bacteroidota</taxon>
        <taxon>Flavobacteriia</taxon>
        <taxon>Flavobacteriales</taxon>
        <taxon>Weeksellaceae</taxon>
        <taxon>Chryseobacterium group</taxon>
        <taxon>Chryseobacterium</taxon>
    </lineage>
</organism>
<gene>
    <name evidence="1" type="ORF">SAMN05216324_10396</name>
</gene>
<evidence type="ECO:0000313" key="1">
    <source>
        <dbReference type="EMBL" id="SFZ92060.1"/>
    </source>
</evidence>
<name>A0A1K2IHZ6_9FLAO</name>
<reference evidence="2" key="1">
    <citation type="submission" date="2016-10" db="EMBL/GenBank/DDBJ databases">
        <authorList>
            <person name="Varghese N."/>
            <person name="Submissions S."/>
        </authorList>
    </citation>
    <scope>NUCLEOTIDE SEQUENCE [LARGE SCALE GENOMIC DNA]</scope>
    <source>
        <strain evidence="2">SUR2</strain>
    </source>
</reference>
<dbReference type="Proteomes" id="UP000182034">
    <property type="component" value="Unassembled WGS sequence"/>
</dbReference>